<protein>
    <submittedName>
        <fullName evidence="3">Uncharacterized protein</fullName>
    </submittedName>
</protein>
<keyword evidence="2" id="KW-1133">Transmembrane helix</keyword>
<dbReference type="EMBL" id="JBHSFP010000021">
    <property type="protein sequence ID" value="MFC4534312.1"/>
    <property type="molecule type" value="Genomic_DNA"/>
</dbReference>
<keyword evidence="2" id="KW-0472">Membrane</keyword>
<keyword evidence="2" id="KW-0812">Transmembrane</keyword>
<dbReference type="RefSeq" id="WP_380844697.1">
    <property type="nucleotide sequence ID" value="NZ_JBHSFP010000021.1"/>
</dbReference>
<accession>A0ABV9CNJ9</accession>
<evidence type="ECO:0000256" key="1">
    <source>
        <dbReference type="SAM" id="MobiDB-lite"/>
    </source>
</evidence>
<keyword evidence="4" id="KW-1185">Reference proteome</keyword>
<feature type="region of interest" description="Disordered" evidence="1">
    <location>
        <begin position="1"/>
        <end position="22"/>
    </location>
</feature>
<comment type="caution">
    <text evidence="3">The sequence shown here is derived from an EMBL/GenBank/DDBJ whole genome shotgun (WGS) entry which is preliminary data.</text>
</comment>
<proteinExistence type="predicted"/>
<gene>
    <name evidence="3" type="ORF">ACFO60_26435</name>
</gene>
<evidence type="ECO:0000313" key="4">
    <source>
        <dbReference type="Proteomes" id="UP001596004"/>
    </source>
</evidence>
<evidence type="ECO:0000313" key="3">
    <source>
        <dbReference type="EMBL" id="MFC4534312.1"/>
    </source>
</evidence>
<feature type="transmembrane region" description="Helical" evidence="2">
    <location>
        <begin position="77"/>
        <end position="108"/>
    </location>
</feature>
<feature type="compositionally biased region" description="Low complexity" evidence="1">
    <location>
        <begin position="137"/>
        <end position="182"/>
    </location>
</feature>
<organism evidence="3 4">
    <name type="scientific">Sphaerisporangium dianthi</name>
    <dbReference type="NCBI Taxonomy" id="1436120"/>
    <lineage>
        <taxon>Bacteria</taxon>
        <taxon>Bacillati</taxon>
        <taxon>Actinomycetota</taxon>
        <taxon>Actinomycetes</taxon>
        <taxon>Streptosporangiales</taxon>
        <taxon>Streptosporangiaceae</taxon>
        <taxon>Sphaerisporangium</taxon>
    </lineage>
</organism>
<feature type="region of interest" description="Disordered" evidence="1">
    <location>
        <begin position="110"/>
        <end position="190"/>
    </location>
</feature>
<sequence length="190" mass="20315">MTVSQTSRESRATPSKSSANGDLIQLDTPVVSLHVHRPHMPKMPRMPGMSRQSTPRGQEMNMAMETARTFLPPPDRLLYYGGLGLLAALGMIEWPIAVVVGAGTIVAARASKQRQGDMAERGQMSRSRTQSKTDSEPAAPRTTRARTATTSTRARATTPSTRSTRTSTRSTSRTGTAAQRSTGGAQSSSA</sequence>
<dbReference type="Proteomes" id="UP001596004">
    <property type="component" value="Unassembled WGS sequence"/>
</dbReference>
<reference evidence="4" key="1">
    <citation type="journal article" date="2019" name="Int. J. Syst. Evol. Microbiol.">
        <title>The Global Catalogue of Microorganisms (GCM) 10K type strain sequencing project: providing services to taxonomists for standard genome sequencing and annotation.</title>
        <authorList>
            <consortium name="The Broad Institute Genomics Platform"/>
            <consortium name="The Broad Institute Genome Sequencing Center for Infectious Disease"/>
            <person name="Wu L."/>
            <person name="Ma J."/>
        </authorList>
    </citation>
    <scope>NUCLEOTIDE SEQUENCE [LARGE SCALE GENOMIC DNA]</scope>
    <source>
        <strain evidence="4">CGMCC 4.7132</strain>
    </source>
</reference>
<feature type="compositionally biased region" description="Polar residues" evidence="1">
    <location>
        <begin position="1"/>
        <end position="20"/>
    </location>
</feature>
<evidence type="ECO:0000256" key="2">
    <source>
        <dbReference type="SAM" id="Phobius"/>
    </source>
</evidence>
<name>A0ABV9CNJ9_9ACTN</name>